<dbReference type="CDD" id="cd02696">
    <property type="entry name" value="MurNAc-LAA"/>
    <property type="match status" value="1"/>
</dbReference>
<protein>
    <submittedName>
        <fullName evidence="4">N-acetylmuramoyl-L-alanine amidase</fullName>
    </submittedName>
</protein>
<evidence type="ECO:0000256" key="1">
    <source>
        <dbReference type="ARBA" id="ARBA00022801"/>
    </source>
</evidence>
<dbReference type="InterPro" id="IPR002508">
    <property type="entry name" value="MurNAc-LAA_cat"/>
</dbReference>
<name>A0A538T606_UNCEI</name>
<dbReference type="InterPro" id="IPR050695">
    <property type="entry name" value="N-acetylmuramoyl_amidase_3"/>
</dbReference>
<comment type="caution">
    <text evidence="4">The sequence shown here is derived from an EMBL/GenBank/DDBJ whole genome shotgun (WGS) entry which is preliminary data.</text>
</comment>
<dbReference type="EMBL" id="VBOW01000026">
    <property type="protein sequence ID" value="TMQ59061.1"/>
    <property type="molecule type" value="Genomic_DNA"/>
</dbReference>
<evidence type="ECO:0000259" key="3">
    <source>
        <dbReference type="SMART" id="SM00646"/>
    </source>
</evidence>
<dbReference type="Pfam" id="PF01520">
    <property type="entry name" value="Amidase_3"/>
    <property type="match status" value="1"/>
</dbReference>
<dbReference type="GO" id="GO:0009253">
    <property type="term" value="P:peptidoglycan catabolic process"/>
    <property type="evidence" value="ECO:0007669"/>
    <property type="project" value="InterPro"/>
</dbReference>
<dbReference type="GO" id="GO:0008745">
    <property type="term" value="F:N-acetylmuramoyl-L-alanine amidase activity"/>
    <property type="evidence" value="ECO:0007669"/>
    <property type="project" value="InterPro"/>
</dbReference>
<sequence>MAVLSLGVGPPAPRNAARTPPRAPRPSPELVRIRFWTAPDHTRLVFDLSGPPPAEPQFRLSGPTSYEVSIPGVRKSLAVTGEFVGDSLVADIFPAVSDSGVVIRIGLKQTTTPLAFVLASGDGVPDRIVIDVPAPPNPQAELKLEQQLSEIKKSKRLIVAIDPGHGGDDSGALGYRRLPEADVVLAIAKKLRWELEQLPGVSAFLTRAGDYFIPLRRRIELARKYQADIMISIHCNASRNHEATGTEVYFLSLTGVTDEASRSFAEAENAADLIGGVPPETGDDLLGILFDLKQNDTIRRSSELAEKLVDALRDEDRLNTRGVKQAGFVVLKAPDIPAVLVETAFISNPREAAMLKDSQFQSKVAERLADGVQAYMKTHARSASN</sequence>
<dbReference type="PANTHER" id="PTHR30404:SF0">
    <property type="entry name" value="N-ACETYLMURAMOYL-L-ALANINE AMIDASE AMIC"/>
    <property type="match status" value="1"/>
</dbReference>
<gene>
    <name evidence="4" type="ORF">E6K76_06180</name>
</gene>
<reference evidence="4 5" key="1">
    <citation type="journal article" date="2019" name="Nat. Microbiol.">
        <title>Mediterranean grassland soil C-N compound turnover is dependent on rainfall and depth, and is mediated by genomically divergent microorganisms.</title>
        <authorList>
            <person name="Diamond S."/>
            <person name="Andeer P.F."/>
            <person name="Li Z."/>
            <person name="Crits-Christoph A."/>
            <person name="Burstein D."/>
            <person name="Anantharaman K."/>
            <person name="Lane K.R."/>
            <person name="Thomas B.C."/>
            <person name="Pan C."/>
            <person name="Northen T.R."/>
            <person name="Banfield J.F."/>
        </authorList>
    </citation>
    <scope>NUCLEOTIDE SEQUENCE [LARGE SCALE GENOMIC DNA]</scope>
    <source>
        <strain evidence="4">WS_6</strain>
    </source>
</reference>
<evidence type="ECO:0000313" key="4">
    <source>
        <dbReference type="EMBL" id="TMQ59061.1"/>
    </source>
</evidence>
<proteinExistence type="predicted"/>
<organism evidence="4 5">
    <name type="scientific">Eiseniibacteriota bacterium</name>
    <dbReference type="NCBI Taxonomy" id="2212470"/>
    <lineage>
        <taxon>Bacteria</taxon>
        <taxon>Candidatus Eiseniibacteriota</taxon>
    </lineage>
</organism>
<keyword evidence="1" id="KW-0378">Hydrolase</keyword>
<evidence type="ECO:0000256" key="2">
    <source>
        <dbReference type="SAM" id="MobiDB-lite"/>
    </source>
</evidence>
<dbReference type="GO" id="GO:0030288">
    <property type="term" value="C:outer membrane-bounded periplasmic space"/>
    <property type="evidence" value="ECO:0007669"/>
    <property type="project" value="TreeGrafter"/>
</dbReference>
<dbReference type="SMART" id="SM00646">
    <property type="entry name" value="Ami_3"/>
    <property type="match status" value="1"/>
</dbReference>
<feature type="region of interest" description="Disordered" evidence="2">
    <location>
        <begin position="1"/>
        <end position="28"/>
    </location>
</feature>
<dbReference type="AlphaFoldDB" id="A0A538T606"/>
<feature type="domain" description="MurNAc-LAA" evidence="3">
    <location>
        <begin position="219"/>
        <end position="373"/>
    </location>
</feature>
<dbReference type="PANTHER" id="PTHR30404">
    <property type="entry name" value="N-ACETYLMURAMOYL-L-ALANINE AMIDASE"/>
    <property type="match status" value="1"/>
</dbReference>
<dbReference type="Gene3D" id="3.40.630.40">
    <property type="entry name" value="Zn-dependent exopeptidases"/>
    <property type="match status" value="1"/>
</dbReference>
<accession>A0A538T606</accession>
<dbReference type="Gene3D" id="2.60.40.3500">
    <property type="match status" value="1"/>
</dbReference>
<evidence type="ECO:0000313" key="5">
    <source>
        <dbReference type="Proteomes" id="UP000316852"/>
    </source>
</evidence>
<dbReference type="FunFam" id="3.40.630.40:FF:000005">
    <property type="entry name" value="N-acetylmuramoyl-L-alanine amidase (AmiA)"/>
    <property type="match status" value="1"/>
</dbReference>
<dbReference type="Proteomes" id="UP000316852">
    <property type="component" value="Unassembled WGS sequence"/>
</dbReference>
<dbReference type="SUPFAM" id="SSF53187">
    <property type="entry name" value="Zn-dependent exopeptidases"/>
    <property type="match status" value="1"/>
</dbReference>